<dbReference type="InterPro" id="IPR010559">
    <property type="entry name" value="Sig_transdc_His_kin_internal"/>
</dbReference>
<dbReference type="GO" id="GO:0000155">
    <property type="term" value="F:phosphorelay sensor kinase activity"/>
    <property type="evidence" value="ECO:0007669"/>
    <property type="project" value="InterPro"/>
</dbReference>
<dbReference type="InterPro" id="IPR003594">
    <property type="entry name" value="HATPase_dom"/>
</dbReference>
<evidence type="ECO:0000259" key="10">
    <source>
        <dbReference type="PROSITE" id="PS50885"/>
    </source>
</evidence>
<dbReference type="AlphaFoldDB" id="A0A8J8M9E5"/>
<keyword evidence="6 11" id="KW-0418">Kinase</keyword>
<dbReference type="Proteomes" id="UP000677305">
    <property type="component" value="Chromosome"/>
</dbReference>
<dbReference type="InterPro" id="IPR033479">
    <property type="entry name" value="dCache_1"/>
</dbReference>
<feature type="domain" description="HAMP" evidence="10">
    <location>
        <begin position="323"/>
        <end position="375"/>
    </location>
</feature>
<dbReference type="Gene3D" id="6.10.340.10">
    <property type="match status" value="1"/>
</dbReference>
<name>A0A8J8M9E5_9FIRM</name>
<keyword evidence="2" id="KW-1003">Cell membrane</keyword>
<organism evidence="11 12">
    <name type="scientific">Vallitalea guaymasensis</name>
    <dbReference type="NCBI Taxonomy" id="1185412"/>
    <lineage>
        <taxon>Bacteria</taxon>
        <taxon>Bacillati</taxon>
        <taxon>Bacillota</taxon>
        <taxon>Clostridia</taxon>
        <taxon>Lachnospirales</taxon>
        <taxon>Vallitaleaceae</taxon>
        <taxon>Vallitalea</taxon>
    </lineage>
</organism>
<gene>
    <name evidence="11" type="ORF">HYG85_07515</name>
</gene>
<dbReference type="EMBL" id="CP058561">
    <property type="protein sequence ID" value="QUH28767.1"/>
    <property type="molecule type" value="Genomic_DNA"/>
</dbReference>
<accession>A0A8J8M9E5</accession>
<dbReference type="KEGG" id="vgu:HYG85_07515"/>
<feature type="transmembrane region" description="Helical" evidence="9">
    <location>
        <begin position="15"/>
        <end position="38"/>
    </location>
</feature>
<evidence type="ECO:0000256" key="6">
    <source>
        <dbReference type="ARBA" id="ARBA00022777"/>
    </source>
</evidence>
<evidence type="ECO:0000256" key="5">
    <source>
        <dbReference type="ARBA" id="ARBA00022692"/>
    </source>
</evidence>
<dbReference type="Pfam" id="PF02743">
    <property type="entry name" value="dCache_1"/>
    <property type="match status" value="1"/>
</dbReference>
<evidence type="ECO:0000256" key="7">
    <source>
        <dbReference type="ARBA" id="ARBA00022989"/>
    </source>
</evidence>
<keyword evidence="4" id="KW-0808">Transferase</keyword>
<evidence type="ECO:0000256" key="3">
    <source>
        <dbReference type="ARBA" id="ARBA00022553"/>
    </source>
</evidence>
<evidence type="ECO:0000256" key="1">
    <source>
        <dbReference type="ARBA" id="ARBA00004651"/>
    </source>
</evidence>
<keyword evidence="7 9" id="KW-1133">Transmembrane helix</keyword>
<dbReference type="Gene3D" id="3.30.450.20">
    <property type="entry name" value="PAS domain"/>
    <property type="match status" value="2"/>
</dbReference>
<reference evidence="11 12" key="1">
    <citation type="submission" date="2020-07" db="EMBL/GenBank/DDBJ databases">
        <title>Vallitalea guaymasensis genome.</title>
        <authorList>
            <person name="Postec A."/>
        </authorList>
    </citation>
    <scope>NUCLEOTIDE SEQUENCE [LARGE SCALE GENOMIC DNA]</scope>
    <source>
        <strain evidence="11 12">Ra1766G1</strain>
    </source>
</reference>
<evidence type="ECO:0000256" key="4">
    <source>
        <dbReference type="ARBA" id="ARBA00022679"/>
    </source>
</evidence>
<dbReference type="GO" id="GO:0005886">
    <property type="term" value="C:plasma membrane"/>
    <property type="evidence" value="ECO:0007669"/>
    <property type="project" value="UniProtKB-SubCell"/>
</dbReference>
<dbReference type="Gene3D" id="3.30.565.10">
    <property type="entry name" value="Histidine kinase-like ATPase, C-terminal domain"/>
    <property type="match status" value="1"/>
</dbReference>
<feature type="transmembrane region" description="Helical" evidence="9">
    <location>
        <begin position="299"/>
        <end position="322"/>
    </location>
</feature>
<dbReference type="PROSITE" id="PS50885">
    <property type="entry name" value="HAMP"/>
    <property type="match status" value="1"/>
</dbReference>
<dbReference type="PANTHER" id="PTHR34220:SF7">
    <property type="entry name" value="SENSOR HISTIDINE KINASE YPDA"/>
    <property type="match status" value="1"/>
</dbReference>
<protein>
    <submittedName>
        <fullName evidence="11">Histidine kinase</fullName>
    </submittedName>
</protein>
<sequence length="598" mass="69455">MGKKAAKRQSITTKYFLNFIILIIIPVLLISFLLNMAYKNIFVNHYSEMVMQTMEQMSIRIQDELNNISLKSAMIGNDSEIINLVSKMNKSEAEGYQRLDLSNQVNSKINSLLNCSDDIYSVIFFYKDGGHYYFKSPLIQDDKTLRKEAWYRETIENKGRIIMPEKTKELISTGLSQKQLYFSMSPDILGEQNEVEVVCFVFMPKSIDSIYAKYQNQRMGTGLLINKDNDIIVSSDNKITKEDIEKCGLFDKNYKKSSYNDVVLNNKKNMIYTYLTNNDKWLLVNIIDYNMLTSEMNQVMMYFVLIYIVIIILFIIFAAFFIKDIVTPIKQLISKMKSVQKGNFDEKIVVEGSSEIVEMGESFNNMVSEINQLIIERDLQEKEKSKEEMKALQAQIQPHFIYNTLSSIRLMAMVAKVDGIKNMTDAFMKLLSAIFKHNDSLIKVRTEIEYLNNYLYIMKVRFDELFTVEYDISEEIESLYMIKLTLQPLIENAIHHGISKVDRKGIIKVRGYLQEEFLIFEIEDNGVGIEKERIHDIIHSQKSEDRKSFNHIGVNNVMRRIKLNHGEGYGITIDSEYMKYTKVALILPIIHEGGKSDV</sequence>
<dbReference type="Pfam" id="PF06580">
    <property type="entry name" value="His_kinase"/>
    <property type="match status" value="1"/>
</dbReference>
<proteinExistence type="predicted"/>
<dbReference type="SUPFAM" id="SSF55874">
    <property type="entry name" value="ATPase domain of HSP90 chaperone/DNA topoisomerase II/histidine kinase"/>
    <property type="match status" value="1"/>
</dbReference>
<dbReference type="Pfam" id="PF02518">
    <property type="entry name" value="HATPase_c"/>
    <property type="match status" value="1"/>
</dbReference>
<keyword evidence="8 9" id="KW-0472">Membrane</keyword>
<dbReference type="InterPro" id="IPR050640">
    <property type="entry name" value="Bact_2-comp_sensor_kinase"/>
</dbReference>
<dbReference type="Pfam" id="PF00672">
    <property type="entry name" value="HAMP"/>
    <property type="match status" value="1"/>
</dbReference>
<dbReference type="InterPro" id="IPR036890">
    <property type="entry name" value="HATPase_C_sf"/>
</dbReference>
<dbReference type="SMART" id="SM00304">
    <property type="entry name" value="HAMP"/>
    <property type="match status" value="1"/>
</dbReference>
<dbReference type="CDD" id="cd06225">
    <property type="entry name" value="HAMP"/>
    <property type="match status" value="1"/>
</dbReference>
<keyword evidence="5 9" id="KW-0812">Transmembrane</keyword>
<dbReference type="SMART" id="SM00387">
    <property type="entry name" value="HATPase_c"/>
    <property type="match status" value="1"/>
</dbReference>
<evidence type="ECO:0000256" key="8">
    <source>
        <dbReference type="ARBA" id="ARBA00023136"/>
    </source>
</evidence>
<keyword evidence="12" id="KW-1185">Reference proteome</keyword>
<evidence type="ECO:0000256" key="9">
    <source>
        <dbReference type="SAM" id="Phobius"/>
    </source>
</evidence>
<dbReference type="PANTHER" id="PTHR34220">
    <property type="entry name" value="SENSOR HISTIDINE KINASE YPDA"/>
    <property type="match status" value="1"/>
</dbReference>
<dbReference type="RefSeq" id="WP_212692974.1">
    <property type="nucleotide sequence ID" value="NZ_CP058561.1"/>
</dbReference>
<evidence type="ECO:0000313" key="11">
    <source>
        <dbReference type="EMBL" id="QUH28767.1"/>
    </source>
</evidence>
<dbReference type="InterPro" id="IPR003660">
    <property type="entry name" value="HAMP_dom"/>
</dbReference>
<keyword evidence="3" id="KW-0597">Phosphoprotein</keyword>
<dbReference type="SUPFAM" id="SSF158472">
    <property type="entry name" value="HAMP domain-like"/>
    <property type="match status" value="1"/>
</dbReference>
<evidence type="ECO:0000256" key="2">
    <source>
        <dbReference type="ARBA" id="ARBA00022475"/>
    </source>
</evidence>
<comment type="subcellular location">
    <subcellularLocation>
        <location evidence="1">Cell membrane</location>
        <topology evidence="1">Multi-pass membrane protein</topology>
    </subcellularLocation>
</comment>
<evidence type="ECO:0000313" key="12">
    <source>
        <dbReference type="Proteomes" id="UP000677305"/>
    </source>
</evidence>